<dbReference type="EMBL" id="HBNR01041665">
    <property type="protein sequence ID" value="CAE4600802.1"/>
    <property type="molecule type" value="Transcribed_RNA"/>
</dbReference>
<dbReference type="AlphaFoldDB" id="A0A7S4R1U2"/>
<gene>
    <name evidence="1" type="ORF">AMON00008_LOCUS28927</name>
</gene>
<dbReference type="PANTHER" id="PTHR43836">
    <property type="entry name" value="CATECHOL O-METHYLTRANSFERASE 1-RELATED"/>
    <property type="match status" value="1"/>
</dbReference>
<dbReference type="InterPro" id="IPR029063">
    <property type="entry name" value="SAM-dependent_MTases_sf"/>
</dbReference>
<accession>A0A7S4R1U2</accession>
<dbReference type="GO" id="GO:0008171">
    <property type="term" value="F:O-methyltransferase activity"/>
    <property type="evidence" value="ECO:0007669"/>
    <property type="project" value="TreeGrafter"/>
</dbReference>
<dbReference type="PANTHER" id="PTHR43836:SF2">
    <property type="entry name" value="CATECHOL O-METHYLTRANSFERASE 1-RELATED"/>
    <property type="match status" value="1"/>
</dbReference>
<protein>
    <recommendedName>
        <fullName evidence="2">Catechol O-methyltransferase</fullName>
    </recommendedName>
</protein>
<evidence type="ECO:0008006" key="2">
    <source>
        <dbReference type="Google" id="ProtNLM"/>
    </source>
</evidence>
<dbReference type="SUPFAM" id="SSF53335">
    <property type="entry name" value="S-adenosyl-L-methionine-dependent methyltransferases"/>
    <property type="match status" value="1"/>
</dbReference>
<sequence length="443" mass="48871">MDDFTVEDLAKTSWSWAVLGGPLCKSIVHACCQRACRSPPVSTWSRSELLDTAHAFAWSSWITGRPELAWSLLEAWASQGMVVDAPSFGLLMMDAAYRKRPREEAVLLEAMQRSSAFEQFEEVFAWCCAGGLVGPAPGYAMRFDTRRCEGAGRPRGTHAKLSLLVADVRSSGARDAGAILEAVRQHAYGPGQWLKVAGGGKANLLEGALRSRPGSGSEVALEFGVFVGYTTVRMGRRAAEDWRRAALPASSAPLVLGLEVEPVHVCVGRWLVDLGGLSGSVEVWAGMARDLLLRAGDEFGARAARFCFMDHRGTKFHEDLARLEGERLLAPRALVVADNVLKPSAPLFLWIASRSPSYRTVTWALGEFVQHHVEDWMAVAEYRRPGGRAPRPPARLLRLAWDSDKWRRRSEEGGVRVSEWSAFAMHARQVFAECGLEARPWFH</sequence>
<organism evidence="1">
    <name type="scientific">Alexandrium monilatum</name>
    <dbReference type="NCBI Taxonomy" id="311494"/>
    <lineage>
        <taxon>Eukaryota</taxon>
        <taxon>Sar</taxon>
        <taxon>Alveolata</taxon>
        <taxon>Dinophyceae</taxon>
        <taxon>Gonyaulacales</taxon>
        <taxon>Pyrocystaceae</taxon>
        <taxon>Alexandrium</taxon>
    </lineage>
</organism>
<dbReference type="Gene3D" id="3.40.50.150">
    <property type="entry name" value="Vaccinia Virus protein VP39"/>
    <property type="match status" value="1"/>
</dbReference>
<evidence type="ECO:0000313" key="1">
    <source>
        <dbReference type="EMBL" id="CAE4600802.1"/>
    </source>
</evidence>
<proteinExistence type="predicted"/>
<name>A0A7S4R1U2_9DINO</name>
<reference evidence="1" key="1">
    <citation type="submission" date="2021-01" db="EMBL/GenBank/DDBJ databases">
        <authorList>
            <person name="Corre E."/>
            <person name="Pelletier E."/>
            <person name="Niang G."/>
            <person name="Scheremetjew M."/>
            <person name="Finn R."/>
            <person name="Kale V."/>
            <person name="Holt S."/>
            <person name="Cochrane G."/>
            <person name="Meng A."/>
            <person name="Brown T."/>
            <person name="Cohen L."/>
        </authorList>
    </citation>
    <scope>NUCLEOTIDE SEQUENCE</scope>
    <source>
        <strain evidence="1">CCMP3105</strain>
    </source>
</reference>